<sequence>MARLRSWGISKQHVVSIAARLGVWSASASGIPVIRATVSRPWFPLQACVRPSGSFVLRVVGSGTSVLTVGISPSDFVSAPRFNMPAKKDVASSSAAGPSGKSVSGQTYLEKPTDKLNERSFVAFLHPECILNMLFNLDLSLLEVLFVYTIKKRKTDLFSLFAHIPSLQLVTNLPDSYKREPKGMYWSGSLGQSVGASRKGVTPNRLLTLPSTSKRGRLVEWVEKASFDRLNRLFEITSIERHYQTLLSARNLLTVVREPQSYVLNILPRQLPKVVVPGEHFVMKDLPFYERLASLTQRRARNALIGRGEEAGSETKESPCRPDNPASELEDTSSSPQLETFLPGPSFSQPQLDFVGLRVVHELEEVRDMNDLRTGFLQRHRKQLYDPIDLAPPPAKRVCPERGGEDPATEVPLSATAHSDEAGSSTAAVVQLDIAGSDAAATARPDVPMLSATAVAQPSTTTHSNAPTVVETRASEGVSEAAVNEEAPDEKSSLAAMVPPS</sequence>
<feature type="region of interest" description="Disordered" evidence="1">
    <location>
        <begin position="306"/>
        <end position="346"/>
    </location>
</feature>
<dbReference type="EMBL" id="QGNW01000203">
    <property type="protein sequence ID" value="RVW85483.1"/>
    <property type="molecule type" value="Genomic_DNA"/>
</dbReference>
<name>A0A438HLY2_VITVI</name>
<reference evidence="2 3" key="1">
    <citation type="journal article" date="2018" name="PLoS Genet.">
        <title>Population sequencing reveals clonal diversity and ancestral inbreeding in the grapevine cultivar Chardonnay.</title>
        <authorList>
            <person name="Roach M.J."/>
            <person name="Johnson D.L."/>
            <person name="Bohlmann J."/>
            <person name="van Vuuren H.J."/>
            <person name="Jones S.J."/>
            <person name="Pretorius I.S."/>
            <person name="Schmidt S.A."/>
            <person name="Borneman A.R."/>
        </authorList>
    </citation>
    <scope>NUCLEOTIDE SEQUENCE [LARGE SCALE GENOMIC DNA]</scope>
    <source>
        <strain evidence="3">cv. Chardonnay</strain>
        <tissue evidence="2">Leaf</tissue>
    </source>
</reference>
<evidence type="ECO:0000313" key="2">
    <source>
        <dbReference type="EMBL" id="RVW85483.1"/>
    </source>
</evidence>
<comment type="caution">
    <text evidence="2">The sequence shown here is derived from an EMBL/GenBank/DDBJ whole genome shotgun (WGS) entry which is preliminary data.</text>
</comment>
<feature type="compositionally biased region" description="Polar residues" evidence="1">
    <location>
        <begin position="454"/>
        <end position="467"/>
    </location>
</feature>
<feature type="compositionally biased region" description="Basic and acidic residues" evidence="1">
    <location>
        <begin position="307"/>
        <end position="320"/>
    </location>
</feature>
<dbReference type="Proteomes" id="UP000288805">
    <property type="component" value="Unassembled WGS sequence"/>
</dbReference>
<gene>
    <name evidence="2" type="ORF">CK203_044079</name>
</gene>
<feature type="region of interest" description="Disordered" evidence="1">
    <location>
        <begin position="451"/>
        <end position="501"/>
    </location>
</feature>
<proteinExistence type="predicted"/>
<accession>A0A438HLY2</accession>
<organism evidence="2 3">
    <name type="scientific">Vitis vinifera</name>
    <name type="common">Grape</name>
    <dbReference type="NCBI Taxonomy" id="29760"/>
    <lineage>
        <taxon>Eukaryota</taxon>
        <taxon>Viridiplantae</taxon>
        <taxon>Streptophyta</taxon>
        <taxon>Embryophyta</taxon>
        <taxon>Tracheophyta</taxon>
        <taxon>Spermatophyta</taxon>
        <taxon>Magnoliopsida</taxon>
        <taxon>eudicotyledons</taxon>
        <taxon>Gunneridae</taxon>
        <taxon>Pentapetalae</taxon>
        <taxon>rosids</taxon>
        <taxon>Vitales</taxon>
        <taxon>Vitaceae</taxon>
        <taxon>Viteae</taxon>
        <taxon>Vitis</taxon>
    </lineage>
</organism>
<evidence type="ECO:0000256" key="1">
    <source>
        <dbReference type="SAM" id="MobiDB-lite"/>
    </source>
</evidence>
<feature type="region of interest" description="Disordered" evidence="1">
    <location>
        <begin position="387"/>
        <end position="424"/>
    </location>
</feature>
<dbReference type="AlphaFoldDB" id="A0A438HLY2"/>
<evidence type="ECO:0000313" key="3">
    <source>
        <dbReference type="Proteomes" id="UP000288805"/>
    </source>
</evidence>
<protein>
    <submittedName>
        <fullName evidence="2">Uncharacterized protein</fullName>
    </submittedName>
</protein>